<reference evidence="2 3" key="1">
    <citation type="submission" date="2020-07" db="EMBL/GenBank/DDBJ databases">
        <title>Comparative genomics of pyrophilous fungi reveals a link between fire events and developmental genes.</title>
        <authorList>
            <consortium name="DOE Joint Genome Institute"/>
            <person name="Steindorff A.S."/>
            <person name="Carver A."/>
            <person name="Calhoun S."/>
            <person name="Stillman K."/>
            <person name="Liu H."/>
            <person name="Lipzen A."/>
            <person name="Pangilinan J."/>
            <person name="Labutti K."/>
            <person name="Bruns T.D."/>
            <person name="Grigoriev I.V."/>
        </authorList>
    </citation>
    <scope>NUCLEOTIDE SEQUENCE [LARGE SCALE GENOMIC DNA]</scope>
    <source>
        <strain evidence="2 3">CBS 144469</strain>
    </source>
</reference>
<keyword evidence="3" id="KW-1185">Reference proteome</keyword>
<keyword evidence="1" id="KW-1133">Transmembrane helix</keyword>
<gene>
    <name evidence="2" type="ORF">DFP72DRAFT_260049</name>
</gene>
<sequence>MTLYFRTQWPNDGQLFIENLKGIAADDKRVLSLPFILAVLSALTLLARTLARYTRKSNPQVHEIDSNALAVGLDRREGMISRNGGVVVFLFMVTRIIACVALVGLSAVPGCWGLAFLGITHLTAGGAGSLLASSCSSTSGIAL</sequence>
<dbReference type="Proteomes" id="UP000521943">
    <property type="component" value="Unassembled WGS sequence"/>
</dbReference>
<proteinExistence type="predicted"/>
<name>A0A8H6H8X0_9AGAR</name>
<evidence type="ECO:0000313" key="3">
    <source>
        <dbReference type="Proteomes" id="UP000521943"/>
    </source>
</evidence>
<feature type="transmembrane region" description="Helical" evidence="1">
    <location>
        <begin position="114"/>
        <end position="133"/>
    </location>
</feature>
<protein>
    <submittedName>
        <fullName evidence="2">Uncharacterized protein</fullName>
    </submittedName>
</protein>
<evidence type="ECO:0000313" key="2">
    <source>
        <dbReference type="EMBL" id="KAF6741503.1"/>
    </source>
</evidence>
<feature type="transmembrane region" description="Helical" evidence="1">
    <location>
        <begin position="30"/>
        <end position="51"/>
    </location>
</feature>
<dbReference type="EMBL" id="JACGCI010000239">
    <property type="protein sequence ID" value="KAF6741503.1"/>
    <property type="molecule type" value="Genomic_DNA"/>
</dbReference>
<keyword evidence="1" id="KW-0472">Membrane</keyword>
<organism evidence="2 3">
    <name type="scientific">Ephemerocybe angulata</name>
    <dbReference type="NCBI Taxonomy" id="980116"/>
    <lineage>
        <taxon>Eukaryota</taxon>
        <taxon>Fungi</taxon>
        <taxon>Dikarya</taxon>
        <taxon>Basidiomycota</taxon>
        <taxon>Agaricomycotina</taxon>
        <taxon>Agaricomycetes</taxon>
        <taxon>Agaricomycetidae</taxon>
        <taxon>Agaricales</taxon>
        <taxon>Agaricineae</taxon>
        <taxon>Psathyrellaceae</taxon>
        <taxon>Ephemerocybe</taxon>
    </lineage>
</organism>
<evidence type="ECO:0000256" key="1">
    <source>
        <dbReference type="SAM" id="Phobius"/>
    </source>
</evidence>
<accession>A0A8H6H8X0</accession>
<comment type="caution">
    <text evidence="2">The sequence shown here is derived from an EMBL/GenBank/DDBJ whole genome shotgun (WGS) entry which is preliminary data.</text>
</comment>
<dbReference type="AlphaFoldDB" id="A0A8H6H8X0"/>
<feature type="transmembrane region" description="Helical" evidence="1">
    <location>
        <begin position="85"/>
        <end position="108"/>
    </location>
</feature>
<keyword evidence="1" id="KW-0812">Transmembrane</keyword>